<accession>X1RT76</accession>
<name>X1RT76_9ZZZZ</name>
<feature type="non-terminal residue" evidence="1">
    <location>
        <position position="1"/>
    </location>
</feature>
<gene>
    <name evidence="1" type="ORF">S06H3_66353</name>
</gene>
<protein>
    <submittedName>
        <fullName evidence="1">Uncharacterized protein</fullName>
    </submittedName>
</protein>
<organism evidence="1">
    <name type="scientific">marine sediment metagenome</name>
    <dbReference type="NCBI Taxonomy" id="412755"/>
    <lineage>
        <taxon>unclassified sequences</taxon>
        <taxon>metagenomes</taxon>
        <taxon>ecological metagenomes</taxon>
    </lineage>
</organism>
<dbReference type="EMBL" id="BARV01045164">
    <property type="protein sequence ID" value="GAI66400.1"/>
    <property type="molecule type" value="Genomic_DNA"/>
</dbReference>
<proteinExistence type="predicted"/>
<evidence type="ECO:0000313" key="1">
    <source>
        <dbReference type="EMBL" id="GAI66400.1"/>
    </source>
</evidence>
<reference evidence="1" key="1">
    <citation type="journal article" date="2014" name="Front. Microbiol.">
        <title>High frequency of phylogenetically diverse reductive dehalogenase-homologous genes in deep subseafloor sedimentary metagenomes.</title>
        <authorList>
            <person name="Kawai M."/>
            <person name="Futagami T."/>
            <person name="Toyoda A."/>
            <person name="Takaki Y."/>
            <person name="Nishi S."/>
            <person name="Hori S."/>
            <person name="Arai W."/>
            <person name="Tsubouchi T."/>
            <person name="Morono Y."/>
            <person name="Uchiyama I."/>
            <person name="Ito T."/>
            <person name="Fujiyama A."/>
            <person name="Inagaki F."/>
            <person name="Takami H."/>
        </authorList>
    </citation>
    <scope>NUCLEOTIDE SEQUENCE</scope>
    <source>
        <strain evidence="1">Expedition CK06-06</strain>
    </source>
</reference>
<comment type="caution">
    <text evidence="1">The sequence shown here is derived from an EMBL/GenBank/DDBJ whole genome shotgun (WGS) entry which is preliminary data.</text>
</comment>
<sequence>YLITGKEAVISDTIPAIRADGKLTIEAKKALIATVREFYRSKEGR</sequence>
<dbReference type="AlphaFoldDB" id="X1RT76"/>